<reference evidence="2" key="1">
    <citation type="submission" date="2020-01" db="EMBL/GenBank/DDBJ databases">
        <title>Identification and distribution of gene clusters putatively required for synthesis of sphingolipid metabolism inhibitors in phylogenetically diverse species of the filamentous fungus Fusarium.</title>
        <authorList>
            <person name="Kim H.-S."/>
            <person name="Busman M."/>
            <person name="Brown D.W."/>
            <person name="Divon H."/>
            <person name="Uhlig S."/>
            <person name="Proctor R.H."/>
        </authorList>
    </citation>
    <scope>NUCLEOTIDE SEQUENCE</scope>
    <source>
        <strain evidence="2">NRRL 53441</strain>
    </source>
</reference>
<accession>A0A8H4KAJ6</accession>
<feature type="region of interest" description="Disordered" evidence="1">
    <location>
        <begin position="689"/>
        <end position="718"/>
    </location>
</feature>
<feature type="compositionally biased region" description="Basic and acidic residues" evidence="1">
    <location>
        <begin position="26"/>
        <end position="39"/>
    </location>
</feature>
<organism evidence="2 3">
    <name type="scientific">Fusarium austroafricanum</name>
    <dbReference type="NCBI Taxonomy" id="2364996"/>
    <lineage>
        <taxon>Eukaryota</taxon>
        <taxon>Fungi</taxon>
        <taxon>Dikarya</taxon>
        <taxon>Ascomycota</taxon>
        <taxon>Pezizomycotina</taxon>
        <taxon>Sordariomycetes</taxon>
        <taxon>Hypocreomycetidae</taxon>
        <taxon>Hypocreales</taxon>
        <taxon>Nectriaceae</taxon>
        <taxon>Fusarium</taxon>
        <taxon>Fusarium concolor species complex</taxon>
    </lineage>
</organism>
<proteinExistence type="predicted"/>
<feature type="compositionally biased region" description="Polar residues" evidence="1">
    <location>
        <begin position="1"/>
        <end position="12"/>
    </location>
</feature>
<evidence type="ECO:0000256" key="1">
    <source>
        <dbReference type="SAM" id="MobiDB-lite"/>
    </source>
</evidence>
<feature type="compositionally biased region" description="Basic and acidic residues" evidence="1">
    <location>
        <begin position="281"/>
        <end position="294"/>
    </location>
</feature>
<feature type="compositionally biased region" description="Basic and acidic residues" evidence="1">
    <location>
        <begin position="263"/>
        <end position="272"/>
    </location>
</feature>
<sequence length="718" mass="78561">MASENSPENNTAVPGLEAAPDASQNAREEKIAQDNYNRGKLDGIAETKADADARIAKIKANCEKRIAEFDASANEATISYLVTSRNVAANLLKEAQRVSYLREQDYDTDSEETLNWIEDQLSIFRDECIINIDRVKREAKGRAKRDVVGELQNEVRTLTTRLSKVEGTVKQAHTEDSNLEKAVSKDKKPDKMYSELKAQVEALDTKLAQGLTEMKANLDKHRSDLETADVATGSNSADLPQQSSQTMKAGIHSEARINAEAEVRCGSADKQDTVSVQSNKRGHDGEMGTEDSGKRQRLIQPTTFALAILELYNKQVALSFLNPFPLSSTPSLKKAPFVVTLPTDHHIHQQQLQRQLDIAIASENGDLEAQDVPEQMKKIAQDNYDRGKLDGIAEADARIAKIKADYEERIAESDAVAHDAQTSLANHLVKAHTWSPNIVTSVVLTARFIEHDLEINEDAFRGTGELESTIEDLSDTFVVFRDSCLKSLGILEHSKIKKSDVVGQLQNKVRALTSQLSNIEGKAKKGAAETNTNHGKMFNELKAQVEALDAKLAQGLISMKDAPEGESEAQINAEADARVAAAEASHRALAINTRNALALSAKAVGSLSTMSSSGEYKTRNTGTCLQVASDLEIIKNDLLHLKEECDNALLGLGTKPQNIPTKDLQVMKDEIKSEVIEIVSSLIADGSNNQDTAIAKQNKRRHDGEGQGKVADKRRRTG</sequence>
<feature type="region of interest" description="Disordered" evidence="1">
    <location>
        <begin position="263"/>
        <end position="295"/>
    </location>
</feature>
<comment type="caution">
    <text evidence="2">The sequence shown here is derived from an EMBL/GenBank/DDBJ whole genome shotgun (WGS) entry which is preliminary data.</text>
</comment>
<protein>
    <submittedName>
        <fullName evidence="2">Uncharacterized protein</fullName>
    </submittedName>
</protein>
<evidence type="ECO:0000313" key="3">
    <source>
        <dbReference type="Proteomes" id="UP000605986"/>
    </source>
</evidence>
<gene>
    <name evidence="2" type="ORF">F53441_9653</name>
</gene>
<dbReference type="Proteomes" id="UP000605986">
    <property type="component" value="Unassembled WGS sequence"/>
</dbReference>
<evidence type="ECO:0000313" key="2">
    <source>
        <dbReference type="EMBL" id="KAF4446720.1"/>
    </source>
</evidence>
<feature type="region of interest" description="Disordered" evidence="1">
    <location>
        <begin position="1"/>
        <end position="39"/>
    </location>
</feature>
<dbReference type="EMBL" id="JAADJG010000445">
    <property type="protein sequence ID" value="KAF4446720.1"/>
    <property type="molecule type" value="Genomic_DNA"/>
</dbReference>
<keyword evidence="3" id="KW-1185">Reference proteome</keyword>
<dbReference type="AlphaFoldDB" id="A0A8H4KAJ6"/>
<name>A0A8H4KAJ6_9HYPO</name>